<accession>A0ABV2QQX4</accession>
<organism evidence="2 3">
    <name type="scientific">Conyzicola nivalis</name>
    <dbReference type="NCBI Taxonomy" id="1477021"/>
    <lineage>
        <taxon>Bacteria</taxon>
        <taxon>Bacillati</taxon>
        <taxon>Actinomycetota</taxon>
        <taxon>Actinomycetes</taxon>
        <taxon>Micrococcales</taxon>
        <taxon>Microbacteriaceae</taxon>
        <taxon>Conyzicola</taxon>
    </lineage>
</organism>
<dbReference type="Pfam" id="PF01656">
    <property type="entry name" value="CbiA"/>
    <property type="match status" value="1"/>
</dbReference>
<dbReference type="InterPro" id="IPR027417">
    <property type="entry name" value="P-loop_NTPase"/>
</dbReference>
<dbReference type="Proteomes" id="UP001549257">
    <property type="component" value="Unassembled WGS sequence"/>
</dbReference>
<reference evidence="2 3" key="1">
    <citation type="submission" date="2024-06" db="EMBL/GenBank/DDBJ databases">
        <title>Sorghum-associated microbial communities from plants grown in Nebraska, USA.</title>
        <authorList>
            <person name="Schachtman D."/>
        </authorList>
    </citation>
    <scope>NUCLEOTIDE SEQUENCE [LARGE SCALE GENOMIC DNA]</scope>
    <source>
        <strain evidence="2 3">2857</strain>
    </source>
</reference>
<name>A0ABV2QQX4_9MICO</name>
<evidence type="ECO:0000259" key="1">
    <source>
        <dbReference type="Pfam" id="PF01656"/>
    </source>
</evidence>
<proteinExistence type="predicted"/>
<comment type="caution">
    <text evidence="2">The sequence shown here is derived from an EMBL/GenBank/DDBJ whole genome shotgun (WGS) entry which is preliminary data.</text>
</comment>
<dbReference type="InterPro" id="IPR002586">
    <property type="entry name" value="CobQ/CobB/MinD/ParA_Nub-bd_dom"/>
</dbReference>
<dbReference type="Gene3D" id="3.40.50.300">
    <property type="entry name" value="P-loop containing nucleotide triphosphate hydrolases"/>
    <property type="match status" value="1"/>
</dbReference>
<dbReference type="PANTHER" id="PTHR43384">
    <property type="entry name" value="SEPTUM SITE-DETERMINING PROTEIN MIND HOMOLOG, CHLOROPLASTIC-RELATED"/>
    <property type="match status" value="1"/>
</dbReference>
<dbReference type="InterPro" id="IPR050625">
    <property type="entry name" value="ParA/MinD_ATPase"/>
</dbReference>
<evidence type="ECO:0000313" key="2">
    <source>
        <dbReference type="EMBL" id="MET4583466.1"/>
    </source>
</evidence>
<gene>
    <name evidence="2" type="ORF">ABIE21_002992</name>
</gene>
<sequence>MTVRIALAVPSPHDERLAFEARRHGHDVVVTAVDADDLESALVPARPEVAIVWADERYLSYGVLAECDARGVRVVAAVSNDVERRYATGIGLYDLVDAEAGWDAIATLLPGADAPAPAPHARGTVIAVWGPAGSPGRTTLAIAIAAEIAAAGFTVALADVDTHSASVAPALGLMDEAPGFAAACRLAGADSLDRAELERIGQRHDAGDSSFWVLTGIGQPSRWPELSADRVLATIDECRRWVDYVVLDTASSLESDEEISSDMFAPRRNAATVTALREADHIVAVASADPVGLARFLRAHGDLADVAVTLEITVVANKVRASAIGLGPAAQVTQTLSRFGGIDDPVLVPWDQQAMDAAVLSARTLAEVAPKSAARLAIRRLVADRLLPVGATRRRAVAGSRLWRR</sequence>
<dbReference type="PANTHER" id="PTHR43384:SF13">
    <property type="entry name" value="SLR0110 PROTEIN"/>
    <property type="match status" value="1"/>
</dbReference>
<dbReference type="SUPFAM" id="SSF52540">
    <property type="entry name" value="P-loop containing nucleoside triphosphate hydrolases"/>
    <property type="match status" value="1"/>
</dbReference>
<dbReference type="RefSeq" id="WP_354025638.1">
    <property type="nucleotide sequence ID" value="NZ_JBEPSJ010000004.1"/>
</dbReference>
<keyword evidence="3" id="KW-1185">Reference proteome</keyword>
<protein>
    <submittedName>
        <fullName evidence="2">MinD-like ATPase involved in chromosome partitioning or flagellar assembly</fullName>
    </submittedName>
</protein>
<dbReference type="EMBL" id="JBEPSJ010000004">
    <property type="protein sequence ID" value="MET4583466.1"/>
    <property type="molecule type" value="Genomic_DNA"/>
</dbReference>
<feature type="domain" description="CobQ/CobB/MinD/ParA nucleotide binding" evidence="1">
    <location>
        <begin position="126"/>
        <end position="356"/>
    </location>
</feature>
<evidence type="ECO:0000313" key="3">
    <source>
        <dbReference type="Proteomes" id="UP001549257"/>
    </source>
</evidence>